<evidence type="ECO:0000313" key="3">
    <source>
        <dbReference type="Proteomes" id="UP000020077"/>
    </source>
</evidence>
<dbReference type="SUPFAM" id="SSF54637">
    <property type="entry name" value="Thioesterase/thiol ester dehydrase-isomerase"/>
    <property type="match status" value="2"/>
</dbReference>
<dbReference type="Pfam" id="PF13452">
    <property type="entry name" value="FAS1_DH_region"/>
    <property type="match status" value="1"/>
</dbReference>
<dbReference type="PANTHER" id="PTHR28152:SF1">
    <property type="entry name" value="HYDROXYACYL-THIOESTER DEHYDRATASE TYPE 2, MITOCHONDRIAL"/>
    <property type="match status" value="1"/>
</dbReference>
<dbReference type="InterPro" id="IPR052741">
    <property type="entry name" value="Mitochondrial_HTD2"/>
</dbReference>
<proteinExistence type="predicted"/>
<reference evidence="2 3" key="1">
    <citation type="submission" date="2014-02" db="EMBL/GenBank/DDBJ databases">
        <title>Expanding our view of genomic diversity in Candidatus Accumulibacter clades.</title>
        <authorList>
            <person name="Skennerton C.T."/>
            <person name="Barr J.J."/>
            <person name="Slater F.R."/>
            <person name="Bond P.L."/>
            <person name="Tyson G.W."/>
        </authorList>
    </citation>
    <scope>NUCLEOTIDE SEQUENCE [LARGE SCALE GENOMIC DNA]</scope>
    <source>
        <strain evidence="3">BA-91</strain>
    </source>
</reference>
<gene>
    <name evidence="2" type="ORF">AW09_003030</name>
</gene>
<dbReference type="InterPro" id="IPR039569">
    <property type="entry name" value="FAS1-like_DH_region"/>
</dbReference>
<dbReference type="Gene3D" id="3.10.129.10">
    <property type="entry name" value="Hotdog Thioesterase"/>
    <property type="match status" value="2"/>
</dbReference>
<dbReference type="Proteomes" id="UP000020077">
    <property type="component" value="Unassembled WGS sequence"/>
</dbReference>
<dbReference type="EMBL" id="JDVG02000486">
    <property type="protein sequence ID" value="KFB71821.1"/>
    <property type="molecule type" value="Genomic_DNA"/>
</dbReference>
<organism evidence="2 3">
    <name type="scientific">Candidatus Accumulibacter phosphatis</name>
    <dbReference type="NCBI Taxonomy" id="327160"/>
    <lineage>
        <taxon>Bacteria</taxon>
        <taxon>Pseudomonadati</taxon>
        <taxon>Pseudomonadota</taxon>
        <taxon>Betaproteobacteria</taxon>
        <taxon>Candidatus Accumulibacter</taxon>
    </lineage>
</organism>
<dbReference type="InterPro" id="IPR029069">
    <property type="entry name" value="HotDog_dom_sf"/>
</dbReference>
<name>A0A080LTL9_9PROT</name>
<dbReference type="PANTHER" id="PTHR28152">
    <property type="entry name" value="HYDROXYACYL-THIOESTER DEHYDRATASE TYPE 2, MITOCHONDRIAL"/>
    <property type="match status" value="1"/>
</dbReference>
<protein>
    <recommendedName>
        <fullName evidence="1">FAS1-like dehydratase domain-containing protein</fullName>
    </recommendedName>
</protein>
<accession>A0A080LTL9</accession>
<comment type="caution">
    <text evidence="2">The sequence shown here is derived from an EMBL/GenBank/DDBJ whole genome shotgun (WGS) entry which is preliminary data.</text>
</comment>
<dbReference type="AlphaFoldDB" id="A0A080LTL9"/>
<sequence length="285" mass="31809">MSEVTADYAEWIGRQETTDDDLSPTAALAAAAMLDDTQTALEAGSALPPLWHWFYFLPRAPQALLGVDGHPQRGGFMPPIPYPRRMFAGARMRFHHPLRIGQPARRVALIRDIRLKSGRSGTLAFVSVLYCYYQDGRLCVEEEQDIVYREPGPALACPRVLDWPPLPANACARIVTPDPRLLFRFSALTFNAHRIHYDRPYAIEEEGYPGLVVHGPLTAVLLMELLRREVARPVQEFSFRGLAPLFDLAPFRIVCTTINERQCSLEAQAPDGVTAMSASVELAPL</sequence>
<evidence type="ECO:0000313" key="2">
    <source>
        <dbReference type="EMBL" id="KFB71821.1"/>
    </source>
</evidence>
<dbReference type="GO" id="GO:0019171">
    <property type="term" value="F:(3R)-hydroxyacyl-[acyl-carrier-protein] dehydratase activity"/>
    <property type="evidence" value="ECO:0007669"/>
    <property type="project" value="TreeGrafter"/>
</dbReference>
<evidence type="ECO:0000259" key="1">
    <source>
        <dbReference type="Pfam" id="PF13452"/>
    </source>
</evidence>
<feature type="domain" description="FAS1-like dehydratase" evidence="1">
    <location>
        <begin position="60"/>
        <end position="140"/>
    </location>
</feature>